<proteinExistence type="inferred from homology"/>
<dbReference type="Gene3D" id="1.10.1380.10">
    <property type="entry name" value="Neutral endopeptidase , domain2"/>
    <property type="match status" value="1"/>
</dbReference>
<feature type="domain" description="Peptidase M13 N-terminal" evidence="12">
    <location>
        <begin position="828"/>
        <end position="979"/>
    </location>
</feature>
<dbReference type="InterPro" id="IPR042089">
    <property type="entry name" value="Peptidase_M13_dom_2"/>
</dbReference>
<gene>
    <name evidence="14" type="primary">LOC107225488</name>
</gene>
<organism evidence="13 14">
    <name type="scientific">Neodiprion lecontei</name>
    <name type="common">Redheaded pine sawfly</name>
    <dbReference type="NCBI Taxonomy" id="441921"/>
    <lineage>
        <taxon>Eukaryota</taxon>
        <taxon>Metazoa</taxon>
        <taxon>Ecdysozoa</taxon>
        <taxon>Arthropoda</taxon>
        <taxon>Hexapoda</taxon>
        <taxon>Insecta</taxon>
        <taxon>Pterygota</taxon>
        <taxon>Neoptera</taxon>
        <taxon>Endopterygota</taxon>
        <taxon>Hymenoptera</taxon>
        <taxon>Tenthredinoidea</taxon>
        <taxon>Diprionidae</taxon>
        <taxon>Diprioninae</taxon>
        <taxon>Neodiprion</taxon>
    </lineage>
</organism>
<feature type="compositionally biased region" description="Low complexity" evidence="9">
    <location>
        <begin position="613"/>
        <end position="626"/>
    </location>
</feature>
<feature type="compositionally biased region" description="Low complexity" evidence="9">
    <location>
        <begin position="277"/>
        <end position="332"/>
    </location>
</feature>
<feature type="compositionally biased region" description="Low complexity" evidence="9">
    <location>
        <begin position="529"/>
        <end position="542"/>
    </location>
</feature>
<dbReference type="GeneID" id="107225488"/>
<feature type="compositionally biased region" description="Polar residues" evidence="9">
    <location>
        <begin position="795"/>
        <end position="805"/>
    </location>
</feature>
<evidence type="ECO:0000259" key="12">
    <source>
        <dbReference type="Pfam" id="PF05649"/>
    </source>
</evidence>
<evidence type="ECO:0000313" key="14">
    <source>
        <dbReference type="RefSeq" id="XP_046595519.1"/>
    </source>
</evidence>
<evidence type="ECO:0000256" key="9">
    <source>
        <dbReference type="SAM" id="MobiDB-lite"/>
    </source>
</evidence>
<comment type="similarity">
    <text evidence="3">Belongs to the peptidase M13 family.</text>
</comment>
<dbReference type="SUPFAM" id="SSF55486">
    <property type="entry name" value="Metalloproteases ('zincins'), catalytic domain"/>
    <property type="match status" value="1"/>
</dbReference>
<dbReference type="InterPro" id="IPR018497">
    <property type="entry name" value="Peptidase_M13_C"/>
</dbReference>
<feature type="compositionally biased region" description="Low complexity" evidence="9">
    <location>
        <begin position="592"/>
        <end position="605"/>
    </location>
</feature>
<evidence type="ECO:0000256" key="2">
    <source>
        <dbReference type="ARBA" id="ARBA00004401"/>
    </source>
</evidence>
<evidence type="ECO:0000256" key="10">
    <source>
        <dbReference type="SAM" id="Phobius"/>
    </source>
</evidence>
<reference evidence="14" key="1">
    <citation type="submission" date="2025-08" db="UniProtKB">
        <authorList>
            <consortium name="RefSeq"/>
        </authorList>
    </citation>
    <scope>IDENTIFICATION</scope>
    <source>
        <tissue evidence="14">Thorax and Abdomen</tissue>
    </source>
</reference>
<keyword evidence="13" id="KW-1185">Reference proteome</keyword>
<name>A0ABM3G5H4_NEOLC</name>
<comment type="subcellular location">
    <subcellularLocation>
        <location evidence="2">Cell membrane</location>
        <topology evidence="2">Single-pass type II membrane protein</topology>
    </subcellularLocation>
</comment>
<evidence type="ECO:0000256" key="7">
    <source>
        <dbReference type="ARBA" id="ARBA00022833"/>
    </source>
</evidence>
<dbReference type="Pfam" id="PF01431">
    <property type="entry name" value="Peptidase_M13"/>
    <property type="match status" value="1"/>
</dbReference>
<evidence type="ECO:0000313" key="13">
    <source>
        <dbReference type="Proteomes" id="UP000829291"/>
    </source>
</evidence>
<feature type="compositionally biased region" description="Low complexity" evidence="9">
    <location>
        <begin position="655"/>
        <end position="668"/>
    </location>
</feature>
<evidence type="ECO:0000256" key="5">
    <source>
        <dbReference type="ARBA" id="ARBA00022723"/>
    </source>
</evidence>
<feature type="compositionally biased region" description="Low complexity" evidence="9">
    <location>
        <begin position="635"/>
        <end position="647"/>
    </location>
</feature>
<feature type="compositionally biased region" description="Low complexity" evidence="9">
    <location>
        <begin position="151"/>
        <end position="185"/>
    </location>
</feature>
<dbReference type="PROSITE" id="PS51885">
    <property type="entry name" value="NEPRILYSIN"/>
    <property type="match status" value="1"/>
</dbReference>
<dbReference type="RefSeq" id="XP_046595519.1">
    <property type="nucleotide sequence ID" value="XM_046739563.1"/>
</dbReference>
<dbReference type="Pfam" id="PF05649">
    <property type="entry name" value="Peptidase_M13_N"/>
    <property type="match status" value="1"/>
</dbReference>
<dbReference type="PANTHER" id="PTHR11733:SF240">
    <property type="entry name" value="GH14155P-RELATED"/>
    <property type="match status" value="1"/>
</dbReference>
<evidence type="ECO:0000256" key="6">
    <source>
        <dbReference type="ARBA" id="ARBA00022801"/>
    </source>
</evidence>
<keyword evidence="5" id="KW-0479">Metal-binding</keyword>
<feature type="compositionally biased region" description="Low complexity" evidence="9">
    <location>
        <begin position="109"/>
        <end position="122"/>
    </location>
</feature>
<feature type="compositionally biased region" description="Low complexity" evidence="9">
    <location>
        <begin position="697"/>
        <end position="711"/>
    </location>
</feature>
<evidence type="ECO:0000256" key="4">
    <source>
        <dbReference type="ARBA" id="ARBA00022670"/>
    </source>
</evidence>
<keyword evidence="10" id="KW-0812">Transmembrane</keyword>
<accession>A0ABM3G5H4</accession>
<dbReference type="InterPro" id="IPR000718">
    <property type="entry name" value="Peptidase_M13"/>
</dbReference>
<evidence type="ECO:0000259" key="11">
    <source>
        <dbReference type="Pfam" id="PF01431"/>
    </source>
</evidence>
<keyword evidence="10" id="KW-0472">Membrane</keyword>
<feature type="compositionally biased region" description="Low complexity" evidence="9">
    <location>
        <begin position="87"/>
        <end position="101"/>
    </location>
</feature>
<feature type="compositionally biased region" description="Low complexity" evidence="9">
    <location>
        <begin position="487"/>
        <end position="500"/>
    </location>
</feature>
<dbReference type="Gene3D" id="3.40.390.10">
    <property type="entry name" value="Collagenase (Catalytic Domain)"/>
    <property type="match status" value="1"/>
</dbReference>
<feature type="compositionally biased region" description="Low complexity" evidence="9">
    <location>
        <begin position="256"/>
        <end position="269"/>
    </location>
</feature>
<evidence type="ECO:0000256" key="3">
    <source>
        <dbReference type="ARBA" id="ARBA00007357"/>
    </source>
</evidence>
<dbReference type="PANTHER" id="PTHR11733">
    <property type="entry name" value="ZINC METALLOPROTEASE FAMILY M13 NEPRILYSIN-RELATED"/>
    <property type="match status" value="1"/>
</dbReference>
<feature type="compositionally biased region" description="Low complexity" evidence="9">
    <location>
        <begin position="781"/>
        <end position="794"/>
    </location>
</feature>
<feature type="transmembrane region" description="Helical" evidence="10">
    <location>
        <begin position="28"/>
        <end position="50"/>
    </location>
</feature>
<comment type="cofactor">
    <cofactor evidence="1">
        <name>Zn(2+)</name>
        <dbReference type="ChEBI" id="CHEBI:29105"/>
    </cofactor>
</comment>
<feature type="compositionally biased region" description="Low complexity" evidence="9">
    <location>
        <begin position="677"/>
        <end position="689"/>
    </location>
</feature>
<dbReference type="InterPro" id="IPR024079">
    <property type="entry name" value="MetalloPept_cat_dom_sf"/>
</dbReference>
<evidence type="ECO:0000256" key="8">
    <source>
        <dbReference type="ARBA" id="ARBA00023049"/>
    </source>
</evidence>
<dbReference type="Proteomes" id="UP000829291">
    <property type="component" value="Chromosome 5"/>
</dbReference>
<keyword evidence="8" id="KW-0482">Metalloprotease</keyword>
<feature type="region of interest" description="Disordered" evidence="9">
    <location>
        <begin position="71"/>
        <end position="808"/>
    </location>
</feature>
<keyword evidence="6" id="KW-0378">Hydrolase</keyword>
<feature type="compositionally biased region" description="Low complexity" evidence="9">
    <location>
        <begin position="571"/>
        <end position="584"/>
    </location>
</feature>
<feature type="compositionally biased region" description="Low complexity" evidence="9">
    <location>
        <begin position="403"/>
        <end position="416"/>
    </location>
</feature>
<feature type="compositionally biased region" description="Low complexity" evidence="9">
    <location>
        <begin position="509"/>
        <end position="521"/>
    </location>
</feature>
<evidence type="ECO:0000256" key="1">
    <source>
        <dbReference type="ARBA" id="ARBA00001947"/>
    </source>
</evidence>
<feature type="compositionally biased region" description="Low complexity" evidence="9">
    <location>
        <begin position="718"/>
        <end position="774"/>
    </location>
</feature>
<keyword evidence="10" id="KW-1133">Transmembrane helix</keyword>
<keyword evidence="4" id="KW-0645">Protease</keyword>
<feature type="compositionally biased region" description="Low complexity" evidence="9">
    <location>
        <begin position="340"/>
        <end position="395"/>
    </location>
</feature>
<keyword evidence="7" id="KW-0862">Zinc</keyword>
<feature type="compositionally biased region" description="Low complexity" evidence="9">
    <location>
        <begin position="424"/>
        <end position="479"/>
    </location>
</feature>
<sequence>MRTCGSYDVNAVEGGGTESSPVQRKPIFIVKLILFLVLCAIIITLCILWVSKSKEASRDNNIVGKQDKLRGRYDGTSQMPVSKFDTQETTTTETPDTSPLTVWGESRQETTTTETPDTSPLTAGGESRQETTTTETPDTSPLTAGGESSQETTTTETPATLPLTAGGESSQETTTTETPDTSPLTAGGESRQETTTTETPDTSPSTAGGESSQETTTTETPATLPLTAGGESSQETTTTETPDTSPLTAGGESRQETTTTETPDTSPLTAGGESRQETTTTETPDTSPSTAGGESSQETTTTETPATLPLTAGGESSQETTTTETPDTSPLTAGGESRQETTTTETPDTSPSTAGGESSQETTTTETPATLPLTAGGESSQETTTTETPDTSPLTAGGESRQETTTTETPDTSPLTAGGESRQETTTTETPDTSPSTAGGESSQETTTTETPATLPLTAGGESSQETTTTETPDTSPLTAGGESRQETTTTETPDTSPSTAGGESRQETTTTDTPDTSPLTAGGESRQETTTTETPDTSPLTVWGESRQETTTTETPDTSPLTAGGESRQETTTTETPDTSPSTAGGESRQETTTTETPDTSPLTAGGESRQETTTTETPDTSPFTAGGESRQETTTTDTPDTSPLTAGGESRQETTTTETPDTSPLTAGGESRQETTTTDTPDTSPLTAGGESSQETTTTETPATLPLTAGGESRQETTTTETPDTSSSTAGGESSQETTTTETPATLPLTAGGESSQETTTTETPATLPLTAGGESRQETTTTETPDTSPLTNHMQPVTSSEVMSKMAKGTTSRILSYMNHSSDACDDFYEYACGEFEDNQLMTENDLAEQAMQRIFTEAQKRRSDEQSFLDYYESCLNYEKTTNQSERLANVRRAVQEIGRFNYMDNIGKDDTQPKFRDTLQRLLERNSALLFDITPDLAVNEGNCNTEPQTIQFTWKIGPLMSKTDPYTNKRAEECYKQQESVRNEPEVNLTEVYGTYKECKNYFGTFTTSIKNSVKKIFGTDYDRSEQIGVDVEKLIELFLVPEMDEDEIRKAYATKNYNLKGDLSVRRAHKQPPFLDFKKLLPPRANVERKLWHGYLPEDLTRAVKNVALRSYQIDDETWINDALLAIYAHDVYHEFVAPRHDVENYCKRLATNLMKTHASSLYMSSFKSEELKVMNRTVTEMFEKLRKTLESNVSKQKWIGKKSKEAILKKIARLSIVTPAHRTDYHNSNDNEIELTGDFFNDTMALRKMYRTSMYQMLDKRPSEEIWTYFAQPYDASTSSIYELEKIIIPFGAVDWRFLDRSYTTSTQHLGLATLGTLIANEIAHHFDFTGINYLNGWKGRRVAPVFCSNTDDDINYRSDYKNHYQNLRGKMDSIFLPSTSQNIHYSISDLSLNERFSDDAGLRLAYDTMLNLPAEAKIPLPWLSNSESNEIQQFFLAYAQMHCTKKPLTTSFRSLYEDENLPSRLRIAITAANNEALGEAWQCKTGTKVRPEEKTYNFPHLDGIDFGRETEALPPNQ</sequence>
<feature type="compositionally biased region" description="Low complexity" evidence="9">
    <location>
        <begin position="550"/>
        <end position="563"/>
    </location>
</feature>
<feature type="compositionally biased region" description="Low complexity" evidence="9">
    <location>
        <begin position="193"/>
        <end position="248"/>
    </location>
</feature>
<feature type="compositionally biased region" description="Low complexity" evidence="9">
    <location>
        <begin position="130"/>
        <end position="143"/>
    </location>
</feature>
<dbReference type="InterPro" id="IPR008753">
    <property type="entry name" value="Peptidase_M13_N"/>
</dbReference>
<protein>
    <submittedName>
        <fullName evidence="14">Uncharacterized protein LOC107225488 isoform X1</fullName>
    </submittedName>
</protein>
<feature type="domain" description="Peptidase M13 C-terminal" evidence="11">
    <location>
        <begin position="1293"/>
        <end position="1503"/>
    </location>
</feature>
<feature type="region of interest" description="Disordered" evidence="9">
    <location>
        <begin position="1"/>
        <end position="20"/>
    </location>
</feature>